<name>A0A968GC08_9SPIO</name>
<evidence type="ECO:0000313" key="3">
    <source>
        <dbReference type="Proteomes" id="UP000711995"/>
    </source>
</evidence>
<sequence length="179" mass="21540">MLIHRFLFWSLFCIALPLQLYAEDQWQENDFQQSTPAQEEKSLPRIILMHPTVLFFEEGSGFSVDLDEAKQILEQAYLYVETYLAGDSSLPNYEQQNRQLTLSMIQQYRETSIAQIFGRSYRESRYIYINVFPRHSVTNQSKLQKELWRPHQKLSPAFWRIRYNLHTKEFYGLSYDFFN</sequence>
<evidence type="ECO:0000256" key="1">
    <source>
        <dbReference type="SAM" id="SignalP"/>
    </source>
</evidence>
<dbReference type="RefSeq" id="WP_167699772.1">
    <property type="nucleotide sequence ID" value="NZ_CP118174.1"/>
</dbReference>
<gene>
    <name evidence="2" type="ORF">HCT14_01345</name>
</gene>
<protein>
    <submittedName>
        <fullName evidence="2">Uncharacterized protein</fullName>
    </submittedName>
</protein>
<proteinExistence type="predicted"/>
<feature type="chain" id="PRO_5037881192" evidence="1">
    <location>
        <begin position="23"/>
        <end position="179"/>
    </location>
</feature>
<dbReference type="AlphaFoldDB" id="A0A968GC08"/>
<accession>A0A968GC08</accession>
<evidence type="ECO:0000313" key="2">
    <source>
        <dbReference type="EMBL" id="NIZ40164.1"/>
    </source>
</evidence>
<keyword evidence="1" id="KW-0732">Signal</keyword>
<reference evidence="2 3" key="1">
    <citation type="submission" date="2020-03" db="EMBL/GenBank/DDBJ databases">
        <title>Spirochaetal bacteria isolated from arthropods constitute a novel genus Entomospira genus novum within the order Spirochaetales.</title>
        <authorList>
            <person name="Grana-Miraglia L."/>
            <person name="Sikutova S."/>
            <person name="Fingerle V."/>
            <person name="Sing A."/>
            <person name="Castillo-Ramirez S."/>
            <person name="Margos G."/>
            <person name="Rudolf I."/>
        </authorList>
    </citation>
    <scope>NUCLEOTIDE SEQUENCE [LARGE SCALE GENOMIC DNA]</scope>
    <source>
        <strain evidence="2 3">BR193</strain>
    </source>
</reference>
<comment type="caution">
    <text evidence="2">The sequence shown here is derived from an EMBL/GenBank/DDBJ whole genome shotgun (WGS) entry which is preliminary data.</text>
</comment>
<dbReference type="EMBL" id="JAATLJ010000001">
    <property type="protein sequence ID" value="NIZ40164.1"/>
    <property type="molecule type" value="Genomic_DNA"/>
</dbReference>
<dbReference type="Proteomes" id="UP000711995">
    <property type="component" value="Unassembled WGS sequence"/>
</dbReference>
<feature type="signal peptide" evidence="1">
    <location>
        <begin position="1"/>
        <end position="22"/>
    </location>
</feature>
<keyword evidence="3" id="KW-1185">Reference proteome</keyword>
<organism evidence="2 3">
    <name type="scientific">Entomospira entomophila</name>
    <dbReference type="NCBI Taxonomy" id="2719988"/>
    <lineage>
        <taxon>Bacteria</taxon>
        <taxon>Pseudomonadati</taxon>
        <taxon>Spirochaetota</taxon>
        <taxon>Spirochaetia</taxon>
        <taxon>Spirochaetales</taxon>
        <taxon>Spirochaetaceae</taxon>
        <taxon>Entomospira</taxon>
    </lineage>
</organism>